<dbReference type="Proteomes" id="UP000606730">
    <property type="component" value="Unassembled WGS sequence"/>
</dbReference>
<keyword evidence="1" id="KW-0732">Signal</keyword>
<accession>A0A917AM05</accession>
<dbReference type="SMART" id="SM00671">
    <property type="entry name" value="SEL1"/>
    <property type="match status" value="5"/>
</dbReference>
<dbReference type="OrthoDB" id="8235393at2"/>
<evidence type="ECO:0000313" key="2">
    <source>
        <dbReference type="EMBL" id="GGE57910.1"/>
    </source>
</evidence>
<feature type="signal peptide" evidence="1">
    <location>
        <begin position="1"/>
        <end position="21"/>
    </location>
</feature>
<evidence type="ECO:0000313" key="3">
    <source>
        <dbReference type="Proteomes" id="UP000606730"/>
    </source>
</evidence>
<name>A0A917AM05_9RHOB</name>
<reference evidence="2" key="2">
    <citation type="submission" date="2020-09" db="EMBL/GenBank/DDBJ databases">
        <authorList>
            <person name="Sun Q."/>
            <person name="Zhou Y."/>
        </authorList>
    </citation>
    <scope>NUCLEOTIDE SEQUENCE</scope>
    <source>
        <strain evidence="2">CGMCC 1.16012</strain>
    </source>
</reference>
<comment type="caution">
    <text evidence="2">The sequence shown here is derived from an EMBL/GenBank/DDBJ whole genome shotgun (WGS) entry which is preliminary data.</text>
</comment>
<sequence length="299" mass="33794">MRCPELILTVALVLAPLDCLAQTLASDFYRLNREELLPFAEQGIAEAQYRLARDYHVSGQDDRFAQAEKWYRLAAVQGHAGAQYDLGLMYRRGQIPPSPEGNWLGQIVRNILGKHSSNADHIAAFKWFNVAADQGHVHAQYLLGQSYEAGLGVDQDYDQAIEWYLRASEGGEDDPQYNSAANNARSALGAMYESGRGVPQDFEQAAKWYQKGFGNPDAIFNLALMYRDGRGVPRDLVLAYEFMYPFSQGASVTLMGPSKKIVWELEREMTMEQIKEALQRVEDCKDTRLYGRSPDCEFR</sequence>
<dbReference type="InterPro" id="IPR011990">
    <property type="entry name" value="TPR-like_helical_dom_sf"/>
</dbReference>
<dbReference type="EMBL" id="BMKN01000002">
    <property type="protein sequence ID" value="GGE57910.1"/>
    <property type="molecule type" value="Genomic_DNA"/>
</dbReference>
<keyword evidence="3" id="KW-1185">Reference proteome</keyword>
<dbReference type="PANTHER" id="PTHR11102:SF160">
    <property type="entry name" value="ERAD-ASSOCIATED E3 UBIQUITIN-PROTEIN LIGASE COMPONENT HRD3"/>
    <property type="match status" value="1"/>
</dbReference>
<dbReference type="AlphaFoldDB" id="A0A917AM05"/>
<protein>
    <recommendedName>
        <fullName evidence="4">Sel1 repeat family protein</fullName>
    </recommendedName>
</protein>
<dbReference type="InterPro" id="IPR050767">
    <property type="entry name" value="Sel1_AlgK"/>
</dbReference>
<dbReference type="Gene3D" id="1.25.40.10">
    <property type="entry name" value="Tetratricopeptide repeat domain"/>
    <property type="match status" value="2"/>
</dbReference>
<dbReference type="Pfam" id="PF08238">
    <property type="entry name" value="Sel1"/>
    <property type="match status" value="6"/>
</dbReference>
<reference evidence="2" key="1">
    <citation type="journal article" date="2014" name="Int. J. Syst. Evol. Microbiol.">
        <title>Complete genome sequence of Corynebacterium casei LMG S-19264T (=DSM 44701T), isolated from a smear-ripened cheese.</title>
        <authorList>
            <consortium name="US DOE Joint Genome Institute (JGI-PGF)"/>
            <person name="Walter F."/>
            <person name="Albersmeier A."/>
            <person name="Kalinowski J."/>
            <person name="Ruckert C."/>
        </authorList>
    </citation>
    <scope>NUCLEOTIDE SEQUENCE</scope>
    <source>
        <strain evidence="2">CGMCC 1.16012</strain>
    </source>
</reference>
<dbReference type="RefSeq" id="WP_095594590.1">
    <property type="nucleotide sequence ID" value="NZ_BMKN01000002.1"/>
</dbReference>
<feature type="chain" id="PRO_5036826884" description="Sel1 repeat family protein" evidence="1">
    <location>
        <begin position="22"/>
        <end position="299"/>
    </location>
</feature>
<gene>
    <name evidence="2" type="ORF">GCM10011517_27140</name>
</gene>
<evidence type="ECO:0008006" key="4">
    <source>
        <dbReference type="Google" id="ProtNLM"/>
    </source>
</evidence>
<organism evidence="2 3">
    <name type="scientific">Actibacterium pelagium</name>
    <dbReference type="NCBI Taxonomy" id="2029103"/>
    <lineage>
        <taxon>Bacteria</taxon>
        <taxon>Pseudomonadati</taxon>
        <taxon>Pseudomonadota</taxon>
        <taxon>Alphaproteobacteria</taxon>
        <taxon>Rhodobacterales</taxon>
        <taxon>Roseobacteraceae</taxon>
        <taxon>Actibacterium</taxon>
    </lineage>
</organism>
<evidence type="ECO:0000256" key="1">
    <source>
        <dbReference type="SAM" id="SignalP"/>
    </source>
</evidence>
<dbReference type="InterPro" id="IPR006597">
    <property type="entry name" value="Sel1-like"/>
</dbReference>
<dbReference type="PANTHER" id="PTHR11102">
    <property type="entry name" value="SEL-1-LIKE PROTEIN"/>
    <property type="match status" value="1"/>
</dbReference>
<proteinExistence type="predicted"/>
<dbReference type="SUPFAM" id="SSF81901">
    <property type="entry name" value="HCP-like"/>
    <property type="match status" value="1"/>
</dbReference>